<dbReference type="AlphaFoldDB" id="A0A139GW07"/>
<feature type="compositionally biased region" description="Low complexity" evidence="1">
    <location>
        <begin position="1"/>
        <end position="18"/>
    </location>
</feature>
<reference evidence="3 4" key="1">
    <citation type="submission" date="2015-07" db="EMBL/GenBank/DDBJ databases">
        <title>Comparative genomics of the Sigatoka disease complex on banana suggests a link between parallel evolutionary changes in Pseudocercospora fijiensis and Pseudocercospora eumusae and increased virulence on the banana host.</title>
        <authorList>
            <person name="Chang T.-C."/>
            <person name="Salvucci A."/>
            <person name="Crous P.W."/>
            <person name="Stergiopoulos I."/>
        </authorList>
    </citation>
    <scope>NUCLEOTIDE SEQUENCE [LARGE SCALE GENOMIC DNA]</scope>
    <source>
        <strain evidence="3 4">CBS 114824</strain>
    </source>
</reference>
<feature type="compositionally biased region" description="Acidic residues" evidence="1">
    <location>
        <begin position="145"/>
        <end position="169"/>
    </location>
</feature>
<gene>
    <name evidence="3" type="ORF">AC578_7040</name>
</gene>
<name>A0A139GW07_9PEZI</name>
<keyword evidence="2" id="KW-0812">Transmembrane</keyword>
<keyword evidence="2" id="KW-1133">Transmembrane helix</keyword>
<evidence type="ECO:0000256" key="1">
    <source>
        <dbReference type="SAM" id="MobiDB-lite"/>
    </source>
</evidence>
<evidence type="ECO:0000256" key="2">
    <source>
        <dbReference type="SAM" id="Phobius"/>
    </source>
</evidence>
<keyword evidence="2" id="KW-0472">Membrane</keyword>
<feature type="compositionally biased region" description="Polar residues" evidence="1">
    <location>
        <begin position="23"/>
        <end position="40"/>
    </location>
</feature>
<sequence length="646" mass="71163">MPRSTSTSRAQSTAGSTRLVSIGNGNASTSASAPISSRTRNALGARRGAPSRQLPTSASTSAASTTSSASWQSQPTRRRGRGRGAPRGRASIHPSSPLAATATTTPPSWSSDDHPPPLHSPASSEDDSSADSGQSSQESQHDDETGLDDDGPLVGDEEQSSQAGDDEGDALIQREPVREKQGRPRACGGCLVVFLLATLFSIPAVLLYFASSMPPAPPCHVRQNPNHFVPCALAIDLNRALSAIPDHVTPGDPDQLFQHRANPSLYDDYLSSLIRFSPPHGHNSLDSGAIEDILHEAHYAHAVRDQVNLEGPSLLNSFLRALRRQYSELDQETAALRSVAETLVRDLYNALRTDSKRQEALIYGHRLLRTRIQQQHDLDQRVHRLSQNDGSRGFHLSAAEVTSKLESERQNLLRLLLSEATLSCWLEAVEQLESIPRAWSQQVWKEGQVFLHQVRHIRGDSQLLARIIANQTRRWGEKAESLAMDGSNSALRTQESCAKRWAERRIGYCVADKSSTNVYQNWTALDPTGSGCVSHHDRTLWEWHNAIPIKLDFEDEEHAITSATQNHDNTATRDPSSSLLPPIFPPSRFARLWMHRVFTQADLAKYIKVGKRGIVLEFNEDAVLGIGPLRFRKLDAGWVEDAEAAR</sequence>
<dbReference type="EMBL" id="LFZN01000299">
    <property type="protein sequence ID" value="KXS94328.1"/>
    <property type="molecule type" value="Genomic_DNA"/>
</dbReference>
<dbReference type="Proteomes" id="UP000070133">
    <property type="component" value="Unassembled WGS sequence"/>
</dbReference>
<feature type="region of interest" description="Disordered" evidence="1">
    <location>
        <begin position="1"/>
        <end position="170"/>
    </location>
</feature>
<evidence type="ECO:0000313" key="3">
    <source>
        <dbReference type="EMBL" id="KXS94328.1"/>
    </source>
</evidence>
<protein>
    <submittedName>
        <fullName evidence="3">Uncharacterized protein</fullName>
    </submittedName>
</protein>
<feature type="compositionally biased region" description="Low complexity" evidence="1">
    <location>
        <begin position="56"/>
        <end position="70"/>
    </location>
</feature>
<evidence type="ECO:0000313" key="4">
    <source>
        <dbReference type="Proteomes" id="UP000070133"/>
    </source>
</evidence>
<organism evidence="3 4">
    <name type="scientific">Pseudocercospora eumusae</name>
    <dbReference type="NCBI Taxonomy" id="321146"/>
    <lineage>
        <taxon>Eukaryota</taxon>
        <taxon>Fungi</taxon>
        <taxon>Dikarya</taxon>
        <taxon>Ascomycota</taxon>
        <taxon>Pezizomycotina</taxon>
        <taxon>Dothideomycetes</taxon>
        <taxon>Dothideomycetidae</taxon>
        <taxon>Mycosphaerellales</taxon>
        <taxon>Mycosphaerellaceae</taxon>
        <taxon>Pseudocercospora</taxon>
    </lineage>
</organism>
<comment type="caution">
    <text evidence="3">The sequence shown here is derived from an EMBL/GenBank/DDBJ whole genome shotgun (WGS) entry which is preliminary data.</text>
</comment>
<proteinExistence type="predicted"/>
<feature type="compositionally biased region" description="Low complexity" evidence="1">
    <location>
        <begin position="94"/>
        <end position="110"/>
    </location>
</feature>
<feature type="compositionally biased region" description="Basic residues" evidence="1">
    <location>
        <begin position="76"/>
        <end position="86"/>
    </location>
</feature>
<keyword evidence="4" id="KW-1185">Reference proteome</keyword>
<feature type="transmembrane region" description="Helical" evidence="2">
    <location>
        <begin position="186"/>
        <end position="210"/>
    </location>
</feature>
<accession>A0A139GW07</accession>